<dbReference type="GO" id="GO:0004713">
    <property type="term" value="F:protein tyrosine kinase activity"/>
    <property type="evidence" value="ECO:0007669"/>
    <property type="project" value="TreeGrafter"/>
</dbReference>
<protein>
    <submittedName>
        <fullName evidence="3">WcbD</fullName>
    </submittedName>
</protein>
<feature type="transmembrane region" description="Helical" evidence="2">
    <location>
        <begin position="338"/>
        <end position="359"/>
    </location>
</feature>
<geneLocation type="plasmid" evidence="3 4">
    <name>STP1</name>
</geneLocation>
<keyword evidence="2" id="KW-0472">Membrane</keyword>
<keyword evidence="3" id="KW-0614">Plasmid</keyword>
<evidence type="ECO:0000256" key="2">
    <source>
        <dbReference type="SAM" id="Phobius"/>
    </source>
</evidence>
<feature type="coiled-coil region" evidence="1">
    <location>
        <begin position="183"/>
        <end position="240"/>
    </location>
</feature>
<sequence length="365" mass="39616">MSSTFTRPSPLFLALVVVPTVLATLYFALFASDVFVSEARFVVRSPSKAAVTSLGQVLSGSGLSGATEESNAVVEYLESRGALADADRDGLLTRAYTAGSVFLFDRFGGLLPANRERFFDYYLGKVEVEPDTTTQVLHLSVSAFDPVAARAINERLLERSEALVNRLSTRARSDALTVAESDARDAQERARTAAVRLAAYRNRAGIIDPEKEAEARLQGIAKLDDELVSARTQLQQMEAFTPAAPQIPYLRTQIDGLQKEIAQRRSGVAGGRNSLSAAAARYQVLQLDSELAAKQLAATLISLQDAHAEARRKRAYVERIAPPSLPDYPIRPRRLGGILAVLVLGLLAWGILTILLAGVREHREG</sequence>
<dbReference type="Proteomes" id="UP000033200">
    <property type="component" value="Plasmid STP1"/>
</dbReference>
<evidence type="ECO:0000313" key="4">
    <source>
        <dbReference type="Proteomes" id="UP000033200"/>
    </source>
</evidence>
<accession>A0A097ELE8</accession>
<keyword evidence="4" id="KW-1185">Reference proteome</keyword>
<gene>
    <name evidence="3" type="ORF">MC45_17820</name>
</gene>
<evidence type="ECO:0000313" key="3">
    <source>
        <dbReference type="EMBL" id="AIT08391.1"/>
    </source>
</evidence>
<proteinExistence type="predicted"/>
<reference evidence="3 4" key="1">
    <citation type="submission" date="2014-09" db="EMBL/GenBank/DDBJ databases">
        <title>Using Illumina technology Improving SMRT sequencing Genome Assembly by RASTools.</title>
        <authorList>
            <person name="Zhou Y."/>
            <person name="Ma T."/>
            <person name="Liu T."/>
        </authorList>
    </citation>
    <scope>NUCLEOTIDE SEQUENCE [LARGE SCALE GENOMIC DNA]</scope>
    <source>
        <strain evidence="3 4">ATCC 55669</strain>
        <plasmid evidence="4">Plasmid STP1</plasmid>
    </source>
</reference>
<dbReference type="AlphaFoldDB" id="A0A097ELE8"/>
<keyword evidence="2" id="KW-0812">Transmembrane</keyword>
<dbReference type="PANTHER" id="PTHR32309">
    <property type="entry name" value="TYROSINE-PROTEIN KINASE"/>
    <property type="match status" value="1"/>
</dbReference>
<organism evidence="3 4">
    <name type="scientific">Sphingomonas taxi</name>
    <dbReference type="NCBI Taxonomy" id="1549858"/>
    <lineage>
        <taxon>Bacteria</taxon>
        <taxon>Pseudomonadati</taxon>
        <taxon>Pseudomonadota</taxon>
        <taxon>Alphaproteobacteria</taxon>
        <taxon>Sphingomonadales</taxon>
        <taxon>Sphingomonadaceae</taxon>
        <taxon>Sphingomonas</taxon>
    </lineage>
</organism>
<dbReference type="eggNOG" id="COG3524">
    <property type="taxonomic scope" value="Bacteria"/>
</dbReference>
<dbReference type="GO" id="GO:0005886">
    <property type="term" value="C:plasma membrane"/>
    <property type="evidence" value="ECO:0007669"/>
    <property type="project" value="TreeGrafter"/>
</dbReference>
<feature type="transmembrane region" description="Helical" evidence="2">
    <location>
        <begin position="12"/>
        <end position="36"/>
    </location>
</feature>
<dbReference type="HOGENOM" id="CLU_027864_0_1_5"/>
<evidence type="ECO:0000256" key="1">
    <source>
        <dbReference type="SAM" id="Coils"/>
    </source>
</evidence>
<dbReference type="KEGG" id="stax:MC45_17820"/>
<dbReference type="RefSeq" id="WP_041394059.1">
    <property type="nucleotide sequence ID" value="NZ_CP009572.1"/>
</dbReference>
<keyword evidence="2" id="KW-1133">Transmembrane helix</keyword>
<keyword evidence="1" id="KW-0175">Coiled coil</keyword>
<name>A0A097ELE8_9SPHN</name>
<dbReference type="InterPro" id="IPR050445">
    <property type="entry name" value="Bact_polysacc_biosynth/exp"/>
</dbReference>
<dbReference type="PANTHER" id="PTHR32309:SF13">
    <property type="entry name" value="FERRIC ENTEROBACTIN TRANSPORT PROTEIN FEPE"/>
    <property type="match status" value="1"/>
</dbReference>
<dbReference type="EMBL" id="CP009572">
    <property type="protein sequence ID" value="AIT08391.1"/>
    <property type="molecule type" value="Genomic_DNA"/>
</dbReference>